<gene>
    <name evidence="2" type="ORF">EJB05_17262</name>
</gene>
<evidence type="ECO:0000256" key="1">
    <source>
        <dbReference type="SAM" id="MobiDB-lite"/>
    </source>
</evidence>
<feature type="compositionally biased region" description="Basic and acidic residues" evidence="1">
    <location>
        <begin position="14"/>
        <end position="37"/>
    </location>
</feature>
<comment type="caution">
    <text evidence="2">The sequence shown here is derived from an EMBL/GenBank/DDBJ whole genome shotgun (WGS) entry which is preliminary data.</text>
</comment>
<dbReference type="AlphaFoldDB" id="A0A5J9VHL0"/>
<keyword evidence="3" id="KW-1185">Reference proteome</keyword>
<dbReference type="Gramene" id="TVU35375">
    <property type="protein sequence ID" value="TVU35375"/>
    <property type="gene ID" value="EJB05_17262"/>
</dbReference>
<dbReference type="EMBL" id="RWGY01000009">
    <property type="protein sequence ID" value="TVU35375.1"/>
    <property type="molecule type" value="Genomic_DNA"/>
</dbReference>
<accession>A0A5J9VHL0</accession>
<feature type="compositionally biased region" description="Polar residues" evidence="1">
    <location>
        <begin position="1"/>
        <end position="13"/>
    </location>
</feature>
<feature type="non-terminal residue" evidence="2">
    <location>
        <position position="1"/>
    </location>
</feature>
<name>A0A5J9VHL0_9POAL</name>
<sequence>MDRCTPSGSGTMRRTNEETFPTEEHQGTNKELEHGEYGDDILVQKPRMEDEDDYEELEDLAEYR</sequence>
<feature type="compositionally biased region" description="Acidic residues" evidence="1">
    <location>
        <begin position="49"/>
        <end position="64"/>
    </location>
</feature>
<evidence type="ECO:0000313" key="2">
    <source>
        <dbReference type="EMBL" id="TVU35375.1"/>
    </source>
</evidence>
<organism evidence="2 3">
    <name type="scientific">Eragrostis curvula</name>
    <name type="common">weeping love grass</name>
    <dbReference type="NCBI Taxonomy" id="38414"/>
    <lineage>
        <taxon>Eukaryota</taxon>
        <taxon>Viridiplantae</taxon>
        <taxon>Streptophyta</taxon>
        <taxon>Embryophyta</taxon>
        <taxon>Tracheophyta</taxon>
        <taxon>Spermatophyta</taxon>
        <taxon>Magnoliopsida</taxon>
        <taxon>Liliopsida</taxon>
        <taxon>Poales</taxon>
        <taxon>Poaceae</taxon>
        <taxon>PACMAD clade</taxon>
        <taxon>Chloridoideae</taxon>
        <taxon>Eragrostideae</taxon>
        <taxon>Eragrostidinae</taxon>
        <taxon>Eragrostis</taxon>
    </lineage>
</organism>
<reference evidence="2 3" key="1">
    <citation type="journal article" date="2019" name="Sci. Rep.">
        <title>A high-quality genome of Eragrostis curvula grass provides insights into Poaceae evolution and supports new strategies to enhance forage quality.</title>
        <authorList>
            <person name="Carballo J."/>
            <person name="Santos B.A.C.M."/>
            <person name="Zappacosta D."/>
            <person name="Garbus I."/>
            <person name="Selva J.P."/>
            <person name="Gallo C.A."/>
            <person name="Diaz A."/>
            <person name="Albertini E."/>
            <person name="Caccamo M."/>
            <person name="Echenique V."/>
        </authorList>
    </citation>
    <scope>NUCLEOTIDE SEQUENCE [LARGE SCALE GENOMIC DNA]</scope>
    <source>
        <strain evidence="3">cv. Victoria</strain>
        <tissue evidence="2">Leaf</tissue>
    </source>
</reference>
<proteinExistence type="predicted"/>
<dbReference type="Proteomes" id="UP000324897">
    <property type="component" value="Unassembled WGS sequence"/>
</dbReference>
<protein>
    <submittedName>
        <fullName evidence="2">Uncharacterized protein</fullName>
    </submittedName>
</protein>
<feature type="region of interest" description="Disordered" evidence="1">
    <location>
        <begin position="1"/>
        <end position="64"/>
    </location>
</feature>
<evidence type="ECO:0000313" key="3">
    <source>
        <dbReference type="Proteomes" id="UP000324897"/>
    </source>
</evidence>